<evidence type="ECO:0000313" key="1">
    <source>
        <dbReference type="EMBL" id="CAD6212396.1"/>
    </source>
</evidence>
<proteinExistence type="predicted"/>
<name>A0A811MYK9_9POAL</name>
<gene>
    <name evidence="1" type="ORF">NCGR_LOCUS8187</name>
</gene>
<sequence>MRDAVACACGSAVSLLLVRDAATGSLLASHRTRPPCSLAHAKSPRSAHCSENRCAPVTRVARVTRGVGMPGRRAASARRRAGTLAVGRRATRLRRADARAGAGTACAAAVGL</sequence>
<keyword evidence="2" id="KW-1185">Reference proteome</keyword>
<comment type="caution">
    <text evidence="1">The sequence shown here is derived from an EMBL/GenBank/DDBJ whole genome shotgun (WGS) entry which is preliminary data.</text>
</comment>
<organism evidence="1 2">
    <name type="scientific">Miscanthus lutarioriparius</name>
    <dbReference type="NCBI Taxonomy" id="422564"/>
    <lineage>
        <taxon>Eukaryota</taxon>
        <taxon>Viridiplantae</taxon>
        <taxon>Streptophyta</taxon>
        <taxon>Embryophyta</taxon>
        <taxon>Tracheophyta</taxon>
        <taxon>Spermatophyta</taxon>
        <taxon>Magnoliopsida</taxon>
        <taxon>Liliopsida</taxon>
        <taxon>Poales</taxon>
        <taxon>Poaceae</taxon>
        <taxon>PACMAD clade</taxon>
        <taxon>Panicoideae</taxon>
        <taxon>Andropogonodae</taxon>
        <taxon>Andropogoneae</taxon>
        <taxon>Saccharinae</taxon>
        <taxon>Miscanthus</taxon>
    </lineage>
</organism>
<dbReference type="AlphaFoldDB" id="A0A811MYK9"/>
<dbReference type="Proteomes" id="UP000604825">
    <property type="component" value="Unassembled WGS sequence"/>
</dbReference>
<reference evidence="1" key="1">
    <citation type="submission" date="2020-10" db="EMBL/GenBank/DDBJ databases">
        <authorList>
            <person name="Han B."/>
            <person name="Lu T."/>
            <person name="Zhao Q."/>
            <person name="Huang X."/>
            <person name="Zhao Y."/>
        </authorList>
    </citation>
    <scope>NUCLEOTIDE SEQUENCE</scope>
</reference>
<evidence type="ECO:0000313" key="2">
    <source>
        <dbReference type="Proteomes" id="UP000604825"/>
    </source>
</evidence>
<accession>A0A811MYK9</accession>
<protein>
    <submittedName>
        <fullName evidence="1">Uncharacterized protein</fullName>
    </submittedName>
</protein>
<dbReference type="EMBL" id="CAJGYO010000002">
    <property type="protein sequence ID" value="CAD6212396.1"/>
    <property type="molecule type" value="Genomic_DNA"/>
</dbReference>